<evidence type="ECO:0008006" key="4">
    <source>
        <dbReference type="Google" id="ProtNLM"/>
    </source>
</evidence>
<gene>
    <name evidence="2" type="ORF">BMG03_14265</name>
</gene>
<dbReference type="EMBL" id="CP019437">
    <property type="protein sequence ID" value="AQS48825.1"/>
    <property type="molecule type" value="Genomic_DNA"/>
</dbReference>
<dbReference type="Proteomes" id="UP000185622">
    <property type="component" value="Chromosome"/>
</dbReference>
<dbReference type="Pfam" id="PF02643">
    <property type="entry name" value="DUF192"/>
    <property type="match status" value="1"/>
</dbReference>
<name>A0ABM6IJ44_9RHOB</name>
<evidence type="ECO:0000313" key="2">
    <source>
        <dbReference type="EMBL" id="AQS48825.1"/>
    </source>
</evidence>
<accession>A0ABM6IJ44</accession>
<evidence type="ECO:0000313" key="3">
    <source>
        <dbReference type="Proteomes" id="UP000185622"/>
    </source>
</evidence>
<feature type="signal peptide" evidence="1">
    <location>
        <begin position="1"/>
        <end position="25"/>
    </location>
</feature>
<reference evidence="2 3" key="1">
    <citation type="submission" date="2017-01" db="EMBL/GenBank/DDBJ databases">
        <title>The complete genome sequence of a sulfur-oxidizing marine bacterium Thioclava sp. 25B10_4T.</title>
        <authorList>
            <person name="Liu Y."/>
            <person name="Lai Q."/>
            <person name="Shao Z."/>
        </authorList>
    </citation>
    <scope>NUCLEOTIDE SEQUENCE [LARGE SCALE GENOMIC DNA]</scope>
    <source>
        <strain evidence="2 3">25B10_4</strain>
    </source>
</reference>
<dbReference type="InterPro" id="IPR003795">
    <property type="entry name" value="DUF192"/>
</dbReference>
<proteinExistence type="predicted"/>
<keyword evidence="3" id="KW-1185">Reference proteome</keyword>
<dbReference type="Gene3D" id="2.60.120.1140">
    <property type="entry name" value="Protein of unknown function DUF192"/>
    <property type="match status" value="1"/>
</dbReference>
<protein>
    <recommendedName>
        <fullName evidence="4">DUF192 domain-containing protein</fullName>
    </recommendedName>
</protein>
<dbReference type="PANTHER" id="PTHR37953">
    <property type="entry name" value="UPF0127 PROTEIN MJ1496"/>
    <property type="match status" value="1"/>
</dbReference>
<sequence length="163" mass="17353">MGCWFEIRALSAALLLSLAPGIAAADGAQCRDDLAILRTDGQLVNFTIEIADDSAERAQGLMGRREMEAGAGMLFIYDRPREVAFWMHDTPLPLDMVFIDPAGRVVKVAANTTPNDDTPIPSGAPVRYVLEINAGMAARYGIAPGAVLAHPSVDPAQAAFPCE</sequence>
<dbReference type="PANTHER" id="PTHR37953:SF1">
    <property type="entry name" value="UPF0127 PROTEIN MJ1496"/>
    <property type="match status" value="1"/>
</dbReference>
<organism evidence="2 3">
    <name type="scientific">Thioclava nitratireducens</name>
    <dbReference type="NCBI Taxonomy" id="1915078"/>
    <lineage>
        <taxon>Bacteria</taxon>
        <taxon>Pseudomonadati</taxon>
        <taxon>Pseudomonadota</taxon>
        <taxon>Alphaproteobacteria</taxon>
        <taxon>Rhodobacterales</taxon>
        <taxon>Paracoccaceae</taxon>
        <taxon>Thioclava</taxon>
    </lineage>
</organism>
<feature type="chain" id="PRO_5045199965" description="DUF192 domain-containing protein" evidence="1">
    <location>
        <begin position="26"/>
        <end position="163"/>
    </location>
</feature>
<evidence type="ECO:0000256" key="1">
    <source>
        <dbReference type="SAM" id="SignalP"/>
    </source>
</evidence>
<dbReference type="RefSeq" id="WP_075775646.1">
    <property type="nucleotide sequence ID" value="NZ_CP019437.1"/>
</dbReference>
<dbReference type="InterPro" id="IPR038695">
    <property type="entry name" value="Saro_0823-like_sf"/>
</dbReference>
<keyword evidence="1" id="KW-0732">Signal</keyword>